<keyword evidence="2" id="KW-1185">Reference proteome</keyword>
<dbReference type="EMBL" id="JXTB01000011">
    <property type="protein sequence ID" value="PON77963.1"/>
    <property type="molecule type" value="Genomic_DNA"/>
</dbReference>
<gene>
    <name evidence="1" type="ORF">PanWU01x14_023170</name>
</gene>
<organism evidence="1 2">
    <name type="scientific">Parasponia andersonii</name>
    <name type="common">Sponia andersonii</name>
    <dbReference type="NCBI Taxonomy" id="3476"/>
    <lineage>
        <taxon>Eukaryota</taxon>
        <taxon>Viridiplantae</taxon>
        <taxon>Streptophyta</taxon>
        <taxon>Embryophyta</taxon>
        <taxon>Tracheophyta</taxon>
        <taxon>Spermatophyta</taxon>
        <taxon>Magnoliopsida</taxon>
        <taxon>eudicotyledons</taxon>
        <taxon>Gunneridae</taxon>
        <taxon>Pentapetalae</taxon>
        <taxon>rosids</taxon>
        <taxon>fabids</taxon>
        <taxon>Rosales</taxon>
        <taxon>Cannabaceae</taxon>
        <taxon>Parasponia</taxon>
    </lineage>
</organism>
<proteinExistence type="predicted"/>
<dbReference type="AlphaFoldDB" id="A0A2P5DXF8"/>
<comment type="caution">
    <text evidence="1">The sequence shown here is derived from an EMBL/GenBank/DDBJ whole genome shotgun (WGS) entry which is preliminary data.</text>
</comment>
<evidence type="ECO:0000313" key="2">
    <source>
        <dbReference type="Proteomes" id="UP000237105"/>
    </source>
</evidence>
<evidence type="ECO:0000313" key="1">
    <source>
        <dbReference type="EMBL" id="PON77963.1"/>
    </source>
</evidence>
<dbReference type="Proteomes" id="UP000237105">
    <property type="component" value="Unassembled WGS sequence"/>
</dbReference>
<dbReference type="OrthoDB" id="10273536at2759"/>
<name>A0A2P5DXF8_PARAD</name>
<reference evidence="2" key="1">
    <citation type="submission" date="2016-06" db="EMBL/GenBank/DDBJ databases">
        <title>Parallel loss of symbiosis genes in relatives of nitrogen-fixing non-legume Parasponia.</title>
        <authorList>
            <person name="Van Velzen R."/>
            <person name="Holmer R."/>
            <person name="Bu F."/>
            <person name="Rutten L."/>
            <person name="Van Zeijl A."/>
            <person name="Liu W."/>
            <person name="Santuari L."/>
            <person name="Cao Q."/>
            <person name="Sharma T."/>
            <person name="Shen D."/>
            <person name="Roswanjaya Y."/>
            <person name="Wardhani T."/>
            <person name="Kalhor M.S."/>
            <person name="Jansen J."/>
            <person name="Van den Hoogen J."/>
            <person name="Gungor B."/>
            <person name="Hartog M."/>
            <person name="Hontelez J."/>
            <person name="Verver J."/>
            <person name="Yang W.-C."/>
            <person name="Schijlen E."/>
            <person name="Repin R."/>
            <person name="Schilthuizen M."/>
            <person name="Schranz E."/>
            <person name="Heidstra R."/>
            <person name="Miyata K."/>
            <person name="Fedorova E."/>
            <person name="Kohlen W."/>
            <person name="Bisseling T."/>
            <person name="Smit S."/>
            <person name="Geurts R."/>
        </authorList>
    </citation>
    <scope>NUCLEOTIDE SEQUENCE [LARGE SCALE GENOMIC DNA]</scope>
    <source>
        <strain evidence="2">cv. WU1-14</strain>
    </source>
</reference>
<sequence>MVSVHGDYGPAGPGGFAAELLDEIEDFELVVAPVEDVADLNQHGGPSNPFIRPVNQTRQPQRLPGLFEVAMDVSDGDEARGGGVQGLQRSGVVVRVLVR</sequence>
<protein>
    <submittedName>
        <fullName evidence="1">Uncharacterized protein</fullName>
    </submittedName>
</protein>
<accession>A0A2P5DXF8</accession>